<dbReference type="InterPro" id="IPR007016">
    <property type="entry name" value="O-antigen_ligase-rel_domated"/>
</dbReference>
<dbReference type="Pfam" id="PF11846">
    <property type="entry name" value="Wzy_C_2"/>
    <property type="match status" value="1"/>
</dbReference>
<evidence type="ECO:0000256" key="3">
    <source>
        <dbReference type="ARBA" id="ARBA00022989"/>
    </source>
</evidence>
<accession>A0AAJ2S8R7</accession>
<dbReference type="Proteomes" id="UP001282336">
    <property type="component" value="Unassembled WGS sequence"/>
</dbReference>
<reference evidence="8 10" key="1">
    <citation type="submission" date="2023-11" db="EMBL/GenBank/DDBJ databases">
        <title>Scandinavium wanjuensis sp. nov., isolated from lettuce South Korea.</title>
        <authorList>
            <person name="Park J."/>
            <person name="Park S."/>
            <person name="Oh K.K."/>
            <person name="Cho G.S."/>
            <person name="Franz C.M.A.P."/>
        </authorList>
    </citation>
    <scope>NUCLEOTIDE SEQUENCE</scope>
    <source>
        <strain evidence="8">V105_12</strain>
        <strain evidence="9 10">V105_6</strain>
    </source>
</reference>
<evidence type="ECO:0000256" key="4">
    <source>
        <dbReference type="ARBA" id="ARBA00023136"/>
    </source>
</evidence>
<feature type="domain" description="Virulence factor membrane-bound polymerase C-terminal" evidence="7">
    <location>
        <begin position="392"/>
        <end position="567"/>
    </location>
</feature>
<dbReference type="AlphaFoldDB" id="A0AAJ2S8R7"/>
<dbReference type="InterPro" id="IPR021797">
    <property type="entry name" value="Wzy_C_2"/>
</dbReference>
<feature type="transmembrane region" description="Helical" evidence="5">
    <location>
        <begin position="49"/>
        <end position="67"/>
    </location>
</feature>
<feature type="domain" description="O-antigen ligase-related" evidence="6">
    <location>
        <begin position="225"/>
        <end position="371"/>
    </location>
</feature>
<gene>
    <name evidence="9" type="ORF">SIK69_06425</name>
    <name evidence="8" type="ORF">SIL20_10660</name>
</gene>
<evidence type="ECO:0000313" key="9">
    <source>
        <dbReference type="EMBL" id="MDX6039834.1"/>
    </source>
</evidence>
<keyword evidence="10" id="KW-1185">Reference proteome</keyword>
<evidence type="ECO:0000256" key="1">
    <source>
        <dbReference type="ARBA" id="ARBA00004141"/>
    </source>
</evidence>
<feature type="transmembrane region" description="Helical" evidence="5">
    <location>
        <begin position="270"/>
        <end position="290"/>
    </location>
</feature>
<feature type="transmembrane region" description="Helical" evidence="5">
    <location>
        <begin position="79"/>
        <end position="96"/>
    </location>
</feature>
<feature type="transmembrane region" description="Helical" evidence="5">
    <location>
        <begin position="443"/>
        <end position="463"/>
    </location>
</feature>
<evidence type="ECO:0000259" key="7">
    <source>
        <dbReference type="Pfam" id="PF11846"/>
    </source>
</evidence>
<keyword evidence="3 5" id="KW-1133">Transmembrane helix</keyword>
<organism evidence="8 11">
    <name type="scientific">Scandinavium lactucae</name>
    <dbReference type="NCBI Taxonomy" id="3095028"/>
    <lineage>
        <taxon>Bacteria</taxon>
        <taxon>Pseudomonadati</taxon>
        <taxon>Pseudomonadota</taxon>
        <taxon>Gammaproteobacteria</taxon>
        <taxon>Enterobacterales</taxon>
        <taxon>Enterobacteriaceae</taxon>
        <taxon>Scandinavium</taxon>
    </lineage>
</organism>
<evidence type="ECO:0000256" key="5">
    <source>
        <dbReference type="SAM" id="Phobius"/>
    </source>
</evidence>
<keyword evidence="4 5" id="KW-0472">Membrane</keyword>
<protein>
    <submittedName>
        <fullName evidence="8">Wzy polymerase domain-containing protein</fullName>
    </submittedName>
</protein>
<proteinExistence type="predicted"/>
<dbReference type="GO" id="GO:0016020">
    <property type="term" value="C:membrane"/>
    <property type="evidence" value="ECO:0007669"/>
    <property type="project" value="UniProtKB-SubCell"/>
</dbReference>
<dbReference type="Pfam" id="PF04932">
    <property type="entry name" value="Wzy_C"/>
    <property type="match status" value="1"/>
</dbReference>
<comment type="caution">
    <text evidence="8">The sequence shown here is derived from an EMBL/GenBank/DDBJ whole genome shotgun (WGS) entry which is preliminary data.</text>
</comment>
<feature type="transmembrane region" description="Helical" evidence="5">
    <location>
        <begin position="102"/>
        <end position="123"/>
    </location>
</feature>
<evidence type="ECO:0000256" key="2">
    <source>
        <dbReference type="ARBA" id="ARBA00022692"/>
    </source>
</evidence>
<evidence type="ECO:0000313" key="10">
    <source>
        <dbReference type="Proteomes" id="UP001275664"/>
    </source>
</evidence>
<comment type="subcellular location">
    <subcellularLocation>
        <location evidence="1">Membrane</location>
        <topology evidence="1">Multi-pass membrane protein</topology>
    </subcellularLocation>
</comment>
<sequence length="574" mass="64668">MYNITLNAKAIRRLDLACLLLAFGLAGYFLTFLHIGWLSNGGTGSDLPYNLLAWCFTSLTCAAFWIVRPSTSKMVITPLLSLLLIGAVLMSLPLMWSPSSAAFYNALPRIGGLWAGMVFFLTIRQAPFTKNHKLLLLYSLTGAGAIEAIIVLVELYGPTDWLPVIWQKLIDKYGRGGVGVFQQVNVTSSFLAVSLASSLFLFAFKDKSTETVRFEKFRLLSLAVIAILVSSVLTLVYSRVGWLGGICSIAGIYIMLTFSQYKNESRYQIFILLLPAIGIIVGYNLMHFSVGQALAAHAGSNKQRILTLYHTVIYANKYPVLGYGAGTYEGGYQSFMAKLLDGNLSRELMSHPHNELLYQYAEGGVIALAGVLIWCCLYIRLWLRAKNVTQIAALLAMLPLILHTQVEYPLYYSVPHWVMLLILIRLADDEKKIKFEQSNKRHYALVGKFVLVLLSLYGAVISFQANENAKVLSKFESNELPTGASIAGLRVSWIQHLRYEEDKNLARLIDFQQTHDTESLLFFVKENERIISVHPCPELYSNQIAVLNYLHEYKKAKQWLMRARYTLPWMTEFQ</sequence>
<evidence type="ECO:0000259" key="6">
    <source>
        <dbReference type="Pfam" id="PF04932"/>
    </source>
</evidence>
<dbReference type="EMBL" id="JAWXRD010000005">
    <property type="protein sequence ID" value="MDX6039834.1"/>
    <property type="molecule type" value="Genomic_DNA"/>
</dbReference>
<name>A0AAJ2S8R7_9ENTR</name>
<dbReference type="RefSeq" id="WP_319628502.1">
    <property type="nucleotide sequence ID" value="NZ_JAWXRB010000032.1"/>
</dbReference>
<dbReference type="PANTHER" id="PTHR37422:SF21">
    <property type="entry name" value="EXOQ-LIKE PROTEIN"/>
    <property type="match status" value="1"/>
</dbReference>
<evidence type="ECO:0000313" key="8">
    <source>
        <dbReference type="EMBL" id="MDX6031968.1"/>
    </source>
</evidence>
<feature type="transmembrane region" description="Helical" evidence="5">
    <location>
        <begin position="217"/>
        <end position="236"/>
    </location>
</feature>
<dbReference type="EMBL" id="JAWXRC010000025">
    <property type="protein sequence ID" value="MDX6031968.1"/>
    <property type="molecule type" value="Genomic_DNA"/>
</dbReference>
<dbReference type="PANTHER" id="PTHR37422">
    <property type="entry name" value="TEICHURONIC ACID BIOSYNTHESIS PROTEIN TUAE"/>
    <property type="match status" value="1"/>
</dbReference>
<feature type="transmembrane region" description="Helical" evidence="5">
    <location>
        <begin position="135"/>
        <end position="156"/>
    </location>
</feature>
<dbReference type="InterPro" id="IPR051533">
    <property type="entry name" value="WaaL-like"/>
</dbReference>
<dbReference type="Proteomes" id="UP001275664">
    <property type="component" value="Unassembled WGS sequence"/>
</dbReference>
<feature type="transmembrane region" description="Helical" evidence="5">
    <location>
        <begin position="16"/>
        <end position="37"/>
    </location>
</feature>
<keyword evidence="2 5" id="KW-0812">Transmembrane</keyword>
<feature type="transmembrane region" description="Helical" evidence="5">
    <location>
        <begin position="242"/>
        <end position="258"/>
    </location>
</feature>
<evidence type="ECO:0000313" key="11">
    <source>
        <dbReference type="Proteomes" id="UP001282336"/>
    </source>
</evidence>
<feature type="transmembrane region" description="Helical" evidence="5">
    <location>
        <begin position="186"/>
        <end position="205"/>
    </location>
</feature>
<feature type="transmembrane region" description="Helical" evidence="5">
    <location>
        <begin position="357"/>
        <end position="381"/>
    </location>
</feature>